<dbReference type="Proteomes" id="UP000246991">
    <property type="component" value="Unassembled WGS sequence"/>
</dbReference>
<evidence type="ECO:0000259" key="3">
    <source>
        <dbReference type="Pfam" id="PF13359"/>
    </source>
</evidence>
<comment type="caution">
    <text evidence="4">The sequence shown here is derived from an EMBL/GenBank/DDBJ whole genome shotgun (WGS) entry which is preliminary data.</text>
</comment>
<evidence type="ECO:0000256" key="2">
    <source>
        <dbReference type="ARBA" id="ARBA00022723"/>
    </source>
</evidence>
<keyword evidence="2" id="KW-0479">Metal-binding</keyword>
<dbReference type="Pfam" id="PF13359">
    <property type="entry name" value="DDE_Tnp_4"/>
    <property type="match status" value="1"/>
</dbReference>
<gene>
    <name evidence="4" type="ORF">C7212DRAFT_192276</name>
</gene>
<feature type="domain" description="DDE Tnp4" evidence="3">
    <location>
        <begin position="5"/>
        <end position="97"/>
    </location>
</feature>
<dbReference type="STRING" id="42249.A0A317SQD6"/>
<evidence type="ECO:0000256" key="1">
    <source>
        <dbReference type="ARBA" id="ARBA00001968"/>
    </source>
</evidence>
<comment type="cofactor">
    <cofactor evidence="1">
        <name>a divalent metal cation</name>
        <dbReference type="ChEBI" id="CHEBI:60240"/>
    </cofactor>
</comment>
<reference evidence="4 5" key="1">
    <citation type="submission" date="2018-03" db="EMBL/GenBank/DDBJ databases">
        <title>Genomes of Pezizomycetes fungi and the evolution of truffles.</title>
        <authorList>
            <person name="Murat C."/>
            <person name="Payen T."/>
            <person name="Noel B."/>
            <person name="Kuo A."/>
            <person name="Martin F.M."/>
        </authorList>
    </citation>
    <scope>NUCLEOTIDE SEQUENCE [LARGE SCALE GENOMIC DNA]</scope>
    <source>
        <strain evidence="4">091103-1</strain>
    </source>
</reference>
<sequence>MWGFIDSTMKAICHPDENQEIYYSGCKKCHVVKYQALSIPNSLIAPLSELYTSRESDWTAYQSSGPVAKLQELELVHDPDPARRFCIYGDLAYSLSYGIICAY</sequence>
<evidence type="ECO:0000313" key="4">
    <source>
        <dbReference type="EMBL" id="PWW76568.1"/>
    </source>
</evidence>
<proteinExistence type="predicted"/>
<protein>
    <recommendedName>
        <fullName evidence="3">DDE Tnp4 domain-containing protein</fullName>
    </recommendedName>
</protein>
<evidence type="ECO:0000313" key="5">
    <source>
        <dbReference type="Proteomes" id="UP000246991"/>
    </source>
</evidence>
<dbReference type="EMBL" id="PYWC01000032">
    <property type="protein sequence ID" value="PWW76568.1"/>
    <property type="molecule type" value="Genomic_DNA"/>
</dbReference>
<organism evidence="4 5">
    <name type="scientific">Tuber magnatum</name>
    <name type="common">white Piedmont truffle</name>
    <dbReference type="NCBI Taxonomy" id="42249"/>
    <lineage>
        <taxon>Eukaryota</taxon>
        <taxon>Fungi</taxon>
        <taxon>Dikarya</taxon>
        <taxon>Ascomycota</taxon>
        <taxon>Pezizomycotina</taxon>
        <taxon>Pezizomycetes</taxon>
        <taxon>Pezizales</taxon>
        <taxon>Tuberaceae</taxon>
        <taxon>Tuber</taxon>
    </lineage>
</organism>
<dbReference type="AlphaFoldDB" id="A0A317SQD6"/>
<accession>A0A317SQD6</accession>
<name>A0A317SQD6_9PEZI</name>
<dbReference type="GO" id="GO:0046872">
    <property type="term" value="F:metal ion binding"/>
    <property type="evidence" value="ECO:0007669"/>
    <property type="project" value="UniProtKB-KW"/>
</dbReference>
<keyword evidence="5" id="KW-1185">Reference proteome</keyword>
<dbReference type="InterPro" id="IPR027806">
    <property type="entry name" value="HARBI1_dom"/>
</dbReference>
<dbReference type="OrthoDB" id="4035904at2759"/>